<comment type="subcellular location">
    <subcellularLocation>
        <location evidence="12">Cytoplasm</location>
    </subcellularLocation>
</comment>
<sequence length="298" mass="33234">MQNIKGAFPVLITPMDEFQEIDWKGVKQNVNYFIEKKVAGIIINGSTGEFVSLSKEERFNMVETVLKEVDGRIPVIVGTAAETTKETIEYTKHAEAHGADCALIINSYYCKPKEEEIYFHFKEISNAVNIPIMLYNNPFTSGVDMSTELMLRIGKECENVTHIKESSGDIRKARDLVRQGEGAFQVFCGSEDLVMESYLVGASGWVSVAGNIVPGLVTKMYEHFQNGELEKAWEINDAILPLCEFLEGSGKYVQIVKRSMELHGQVGGPSRYPRLGLTEEEDQKLQTILSEIAAHAAV</sequence>
<feature type="site" description="Part of a proton relay during catalysis" evidence="12">
    <location>
        <position position="46"/>
    </location>
</feature>
<dbReference type="Proteomes" id="UP001336122">
    <property type="component" value="Unassembled WGS sequence"/>
</dbReference>
<dbReference type="InterPro" id="IPR020624">
    <property type="entry name" value="Schiff_base-form_aldolases_CS"/>
</dbReference>
<dbReference type="EMBL" id="JARTIK010000018">
    <property type="protein sequence ID" value="MED4679952.1"/>
    <property type="molecule type" value="Genomic_DNA"/>
</dbReference>
<keyword evidence="5 12" id="KW-0963">Cytoplasm</keyword>
<comment type="catalytic activity">
    <reaction evidence="11 12">
        <text>L-aspartate 4-semialdehyde + pyruvate = (2S,4S)-4-hydroxy-2,3,4,5-tetrahydrodipicolinate + H2O + H(+)</text>
        <dbReference type="Rhea" id="RHEA:34171"/>
        <dbReference type="ChEBI" id="CHEBI:15361"/>
        <dbReference type="ChEBI" id="CHEBI:15377"/>
        <dbReference type="ChEBI" id="CHEBI:15378"/>
        <dbReference type="ChEBI" id="CHEBI:67139"/>
        <dbReference type="ChEBI" id="CHEBI:537519"/>
        <dbReference type="EC" id="4.3.3.7"/>
    </reaction>
</comment>
<reference evidence="14 15" key="1">
    <citation type="submission" date="2023-03" db="EMBL/GenBank/DDBJ databases">
        <title>Bacillus Genome Sequencing.</title>
        <authorList>
            <person name="Dunlap C."/>
        </authorList>
    </citation>
    <scope>NUCLEOTIDE SEQUENCE [LARGE SCALE GENOMIC DNA]</scope>
    <source>
        <strain evidence="14 15">NRS-319</strain>
    </source>
</reference>
<feature type="binding site" evidence="12">
    <location>
        <position position="47"/>
    </location>
    <ligand>
        <name>pyruvate</name>
        <dbReference type="ChEBI" id="CHEBI:15361"/>
    </ligand>
</feature>
<comment type="subunit">
    <text evidence="12">Homotetramer; dimer of dimers.</text>
</comment>
<keyword evidence="10 12" id="KW-0704">Schiff base</keyword>
<proteinExistence type="inferred from homology"/>
<evidence type="ECO:0000256" key="6">
    <source>
        <dbReference type="ARBA" id="ARBA00022605"/>
    </source>
</evidence>
<evidence type="ECO:0000256" key="7">
    <source>
        <dbReference type="ARBA" id="ARBA00022915"/>
    </source>
</evidence>
<feature type="active site" description="Schiff-base intermediate with substrate" evidence="12">
    <location>
        <position position="164"/>
    </location>
</feature>
<dbReference type="SMART" id="SM01130">
    <property type="entry name" value="DHDPS"/>
    <property type="match status" value="1"/>
</dbReference>
<dbReference type="PANTHER" id="PTHR12128">
    <property type="entry name" value="DIHYDRODIPICOLINATE SYNTHASE"/>
    <property type="match status" value="1"/>
</dbReference>
<feature type="site" description="Part of a proton relay during catalysis" evidence="12">
    <location>
        <position position="109"/>
    </location>
</feature>
<keyword evidence="6 12" id="KW-0028">Amino-acid biosynthesis</keyword>
<evidence type="ECO:0000256" key="4">
    <source>
        <dbReference type="ARBA" id="ARBA00012086"/>
    </source>
</evidence>
<evidence type="ECO:0000256" key="1">
    <source>
        <dbReference type="ARBA" id="ARBA00003294"/>
    </source>
</evidence>
<comment type="function">
    <text evidence="1 12">Catalyzes the condensation of (S)-aspartate-beta-semialdehyde [(S)-ASA] and pyruvate to 4-hydroxy-tetrahydrodipicolinate (HTPA).</text>
</comment>
<dbReference type="HAMAP" id="MF_00418">
    <property type="entry name" value="DapA"/>
    <property type="match status" value="1"/>
</dbReference>
<evidence type="ECO:0000256" key="12">
    <source>
        <dbReference type="HAMAP-Rule" id="MF_00418"/>
    </source>
</evidence>
<evidence type="ECO:0000313" key="14">
    <source>
        <dbReference type="EMBL" id="MED4679952.1"/>
    </source>
</evidence>
<evidence type="ECO:0000256" key="2">
    <source>
        <dbReference type="ARBA" id="ARBA00005120"/>
    </source>
</evidence>
<evidence type="ECO:0000256" key="13">
    <source>
        <dbReference type="PIRNR" id="PIRNR001365"/>
    </source>
</evidence>
<dbReference type="Gene3D" id="3.20.20.70">
    <property type="entry name" value="Aldolase class I"/>
    <property type="match status" value="1"/>
</dbReference>
<dbReference type="InterPro" id="IPR013785">
    <property type="entry name" value="Aldolase_TIM"/>
</dbReference>
<evidence type="ECO:0000256" key="8">
    <source>
        <dbReference type="ARBA" id="ARBA00023154"/>
    </source>
</evidence>
<evidence type="ECO:0000256" key="11">
    <source>
        <dbReference type="ARBA" id="ARBA00047836"/>
    </source>
</evidence>
<dbReference type="GO" id="GO:0008840">
    <property type="term" value="F:4-hydroxy-tetrahydrodipicolinate synthase activity"/>
    <property type="evidence" value="ECO:0007669"/>
    <property type="project" value="UniProtKB-EC"/>
</dbReference>
<name>A0ABU6PFA0_9BACI</name>
<organism evidence="14 15">
    <name type="scientific">Bacillus nitratireducens</name>
    <dbReference type="NCBI Taxonomy" id="2026193"/>
    <lineage>
        <taxon>Bacteria</taxon>
        <taxon>Bacillati</taxon>
        <taxon>Bacillota</taxon>
        <taxon>Bacilli</taxon>
        <taxon>Bacillales</taxon>
        <taxon>Bacillaceae</taxon>
        <taxon>Bacillus</taxon>
        <taxon>Bacillus cereus group</taxon>
    </lineage>
</organism>
<dbReference type="PANTHER" id="PTHR12128:SF66">
    <property type="entry name" value="4-HYDROXY-2-OXOGLUTARATE ALDOLASE, MITOCHONDRIAL"/>
    <property type="match status" value="1"/>
</dbReference>
<dbReference type="NCBIfam" id="TIGR00674">
    <property type="entry name" value="dapA"/>
    <property type="match status" value="1"/>
</dbReference>
<dbReference type="InterPro" id="IPR005263">
    <property type="entry name" value="DapA"/>
</dbReference>
<gene>
    <name evidence="12 14" type="primary">dapA</name>
    <name evidence="14" type="ORF">P9485_19235</name>
</gene>
<evidence type="ECO:0000256" key="9">
    <source>
        <dbReference type="ARBA" id="ARBA00023239"/>
    </source>
</evidence>
<dbReference type="InterPro" id="IPR002220">
    <property type="entry name" value="DapA-like"/>
</dbReference>
<dbReference type="EC" id="4.3.3.7" evidence="4 12"/>
<keyword evidence="7 12" id="KW-0220">Diaminopimelate biosynthesis</keyword>
<dbReference type="SUPFAM" id="SSF51569">
    <property type="entry name" value="Aldolase"/>
    <property type="match status" value="1"/>
</dbReference>
<evidence type="ECO:0000256" key="5">
    <source>
        <dbReference type="ARBA" id="ARBA00022490"/>
    </source>
</evidence>
<evidence type="ECO:0000256" key="10">
    <source>
        <dbReference type="ARBA" id="ARBA00023270"/>
    </source>
</evidence>
<keyword evidence="8 12" id="KW-0457">Lysine biosynthesis</keyword>
<evidence type="ECO:0000313" key="15">
    <source>
        <dbReference type="Proteomes" id="UP001336122"/>
    </source>
</evidence>
<comment type="similarity">
    <text evidence="3 12 13">Belongs to the DapA family.</text>
</comment>
<keyword evidence="15" id="KW-1185">Reference proteome</keyword>
<evidence type="ECO:0000256" key="3">
    <source>
        <dbReference type="ARBA" id="ARBA00007592"/>
    </source>
</evidence>
<dbReference type="PRINTS" id="PR00146">
    <property type="entry name" value="DHPICSNTHASE"/>
</dbReference>
<comment type="pathway">
    <text evidence="2 12">Amino-acid biosynthesis; L-lysine biosynthesis via DAP pathway; (S)-tetrahydrodipicolinate from L-aspartate: step 3/4.</text>
</comment>
<dbReference type="CDD" id="cd00408">
    <property type="entry name" value="DHDPS-like"/>
    <property type="match status" value="1"/>
</dbReference>
<dbReference type="PROSITE" id="PS00665">
    <property type="entry name" value="DHDPS_1"/>
    <property type="match status" value="1"/>
</dbReference>
<feature type="active site" description="Proton donor/acceptor" evidence="12">
    <location>
        <position position="135"/>
    </location>
</feature>
<comment type="caution">
    <text evidence="14">The sequence shown here is derived from an EMBL/GenBank/DDBJ whole genome shotgun (WGS) entry which is preliminary data.</text>
</comment>
<feature type="binding site" evidence="12">
    <location>
        <position position="206"/>
    </location>
    <ligand>
        <name>pyruvate</name>
        <dbReference type="ChEBI" id="CHEBI:15361"/>
    </ligand>
</feature>
<comment type="caution">
    <text evidence="12">Was originally thought to be a dihydrodipicolinate synthase (DHDPS), catalyzing the condensation of (S)-aspartate-beta-semialdehyde [(S)-ASA] and pyruvate to dihydrodipicolinate (DHDP). However, it was shown in E.coli that the product of the enzymatic reaction is not dihydrodipicolinate but in fact (4S)-4-hydroxy-2,3,4,5-tetrahydro-(2S)-dipicolinic acid (HTPA), and that the consecutive dehydration reaction leading to DHDP is not spontaneous but catalyzed by DapB.</text>
</comment>
<dbReference type="PIRSF" id="PIRSF001365">
    <property type="entry name" value="DHDPS"/>
    <property type="match status" value="1"/>
</dbReference>
<dbReference type="RefSeq" id="WP_088008671.1">
    <property type="nucleotide sequence ID" value="NZ_JARTIK010000018.1"/>
</dbReference>
<dbReference type="Pfam" id="PF00701">
    <property type="entry name" value="DHDPS"/>
    <property type="match status" value="1"/>
</dbReference>
<accession>A0ABU6PFA0</accession>
<protein>
    <recommendedName>
        <fullName evidence="4 12">4-hydroxy-tetrahydrodipicolinate synthase</fullName>
        <shortName evidence="12">HTPA synthase</shortName>
        <ecNumber evidence="4 12">4.3.3.7</ecNumber>
    </recommendedName>
</protein>
<keyword evidence="9 12" id="KW-0456">Lyase</keyword>